<feature type="transmembrane region" description="Helical" evidence="6">
    <location>
        <begin position="293"/>
        <end position="313"/>
    </location>
</feature>
<keyword evidence="2" id="KW-0813">Transport</keyword>
<dbReference type="InterPro" id="IPR005829">
    <property type="entry name" value="Sugar_transporter_CS"/>
</dbReference>
<dbReference type="SUPFAM" id="SSF103473">
    <property type="entry name" value="MFS general substrate transporter"/>
    <property type="match status" value="1"/>
</dbReference>
<evidence type="ECO:0000313" key="8">
    <source>
        <dbReference type="EMBL" id="ABO09088.1"/>
    </source>
</evidence>
<evidence type="ECO:0000256" key="2">
    <source>
        <dbReference type="ARBA" id="ARBA00022448"/>
    </source>
</evidence>
<protein>
    <submittedName>
        <fullName evidence="8">Major facilitator superfamily MFS_1</fullName>
    </submittedName>
</protein>
<evidence type="ECO:0000256" key="3">
    <source>
        <dbReference type="ARBA" id="ARBA00022692"/>
    </source>
</evidence>
<name>A3MWS1_PYRCJ</name>
<dbReference type="PROSITE" id="PS00217">
    <property type="entry name" value="SUGAR_TRANSPORT_2"/>
    <property type="match status" value="1"/>
</dbReference>
<feature type="transmembrane region" description="Helical" evidence="6">
    <location>
        <begin position="350"/>
        <end position="370"/>
    </location>
</feature>
<accession>A3MWS1</accession>
<gene>
    <name evidence="8" type="ordered locus">Pcal_1671</name>
</gene>
<dbReference type="OrthoDB" id="117970at2157"/>
<keyword evidence="5 6" id="KW-0472">Membrane</keyword>
<feature type="transmembrane region" description="Helical" evidence="6">
    <location>
        <begin position="132"/>
        <end position="153"/>
    </location>
</feature>
<feature type="transmembrane region" description="Helical" evidence="6">
    <location>
        <begin position="159"/>
        <end position="177"/>
    </location>
</feature>
<feature type="transmembrane region" description="Helical" evidence="6">
    <location>
        <begin position="325"/>
        <end position="344"/>
    </location>
</feature>
<dbReference type="EMBL" id="CP000561">
    <property type="protein sequence ID" value="ABO09088.1"/>
    <property type="molecule type" value="Genomic_DNA"/>
</dbReference>
<proteinExistence type="predicted"/>
<evidence type="ECO:0000313" key="9">
    <source>
        <dbReference type="Proteomes" id="UP000001431"/>
    </source>
</evidence>
<dbReference type="GO" id="GO:0022857">
    <property type="term" value="F:transmembrane transporter activity"/>
    <property type="evidence" value="ECO:0007669"/>
    <property type="project" value="InterPro"/>
</dbReference>
<dbReference type="Pfam" id="PF07690">
    <property type="entry name" value="MFS_1"/>
    <property type="match status" value="1"/>
</dbReference>
<evidence type="ECO:0000256" key="5">
    <source>
        <dbReference type="ARBA" id="ARBA00023136"/>
    </source>
</evidence>
<feature type="transmembrane region" description="Helical" evidence="6">
    <location>
        <begin position="42"/>
        <end position="61"/>
    </location>
</feature>
<evidence type="ECO:0000259" key="7">
    <source>
        <dbReference type="PROSITE" id="PS50850"/>
    </source>
</evidence>
<dbReference type="STRING" id="410359.Pcal_1671"/>
<dbReference type="PANTHER" id="PTHR23511">
    <property type="entry name" value="SYNAPTIC VESICLE GLYCOPROTEIN 2"/>
    <property type="match status" value="1"/>
</dbReference>
<dbReference type="PROSITE" id="PS50850">
    <property type="entry name" value="MFS"/>
    <property type="match status" value="1"/>
</dbReference>
<dbReference type="KEGG" id="pcl:Pcal_1671"/>
<evidence type="ECO:0000256" key="6">
    <source>
        <dbReference type="SAM" id="Phobius"/>
    </source>
</evidence>
<dbReference type="InterPro" id="IPR036259">
    <property type="entry name" value="MFS_trans_sf"/>
</dbReference>
<keyword evidence="4 6" id="KW-1133">Transmembrane helix</keyword>
<feature type="transmembrane region" description="Helical" evidence="6">
    <location>
        <begin position="7"/>
        <end position="30"/>
    </location>
</feature>
<dbReference type="PROSITE" id="PS00216">
    <property type="entry name" value="SUGAR_TRANSPORT_1"/>
    <property type="match status" value="1"/>
</dbReference>
<feature type="transmembrane region" description="Helical" evidence="6">
    <location>
        <begin position="198"/>
        <end position="221"/>
    </location>
</feature>
<dbReference type="Gene3D" id="1.20.1250.20">
    <property type="entry name" value="MFS general substrate transporter like domains"/>
    <property type="match status" value="2"/>
</dbReference>
<dbReference type="Proteomes" id="UP000001431">
    <property type="component" value="Chromosome"/>
</dbReference>
<dbReference type="AlphaFoldDB" id="A3MWS1"/>
<comment type="subcellular location">
    <subcellularLocation>
        <location evidence="1">Membrane</location>
        <topology evidence="1">Multi-pass membrane protein</topology>
    </subcellularLocation>
</comment>
<keyword evidence="9" id="KW-1185">Reference proteome</keyword>
<dbReference type="HOGENOM" id="CLU_001265_46_6_2"/>
<feature type="transmembrane region" description="Helical" evidence="6">
    <location>
        <begin position="241"/>
        <end position="260"/>
    </location>
</feature>
<feature type="transmembrane region" description="Helical" evidence="6">
    <location>
        <begin position="269"/>
        <end position="287"/>
    </location>
</feature>
<evidence type="ECO:0000256" key="4">
    <source>
        <dbReference type="ARBA" id="ARBA00022989"/>
    </source>
</evidence>
<dbReference type="PANTHER" id="PTHR23511:SF5">
    <property type="entry name" value="MAJOR FACILITATOR-TYPE TRANSPORTER HXNZ-RELATED"/>
    <property type="match status" value="1"/>
</dbReference>
<reference evidence="8" key="1">
    <citation type="submission" date="2007-02" db="EMBL/GenBank/DDBJ databases">
        <title>Complete sequence of Pyrobaculum calidifontis JCM 11548.</title>
        <authorList>
            <consortium name="US DOE Joint Genome Institute"/>
            <person name="Copeland A."/>
            <person name="Lucas S."/>
            <person name="Lapidus A."/>
            <person name="Barry K."/>
            <person name="Glavina del Rio T."/>
            <person name="Dalin E."/>
            <person name="Tice H."/>
            <person name="Pitluck S."/>
            <person name="Chain P."/>
            <person name="Malfatti S."/>
            <person name="Shin M."/>
            <person name="Vergez L."/>
            <person name="Schmutz J."/>
            <person name="Larimer F."/>
            <person name="Land M."/>
            <person name="Hauser L."/>
            <person name="Kyrpides N."/>
            <person name="Mikhailova N."/>
            <person name="Cozen A.E."/>
            <person name="Fitz-Gibbon S.T."/>
            <person name="House C.H."/>
            <person name="Saltikov C."/>
            <person name="Lowe T.M."/>
            <person name="Richardson P."/>
        </authorList>
    </citation>
    <scope>NUCLEOTIDE SEQUENCE [LARGE SCALE GENOMIC DNA]</scope>
    <source>
        <strain evidence="8">JCM 11548</strain>
    </source>
</reference>
<keyword evidence="3 6" id="KW-0812">Transmembrane</keyword>
<dbReference type="GeneID" id="4909202"/>
<dbReference type="InterPro" id="IPR011701">
    <property type="entry name" value="MFS"/>
</dbReference>
<feature type="domain" description="Major facilitator superfamily (MFS) profile" evidence="7">
    <location>
        <begin position="7"/>
        <end position="375"/>
    </location>
</feature>
<sequence length="381" mass="41114">MTSAFKLIVFSGLGWMFDAMDVLILSYLLVAASKDLGLDTQARAIVVLANNLGMLIGAILFGRLSDRVGRRPVFMTTLLIYSVATALSAFSRTWPDLAILRLIAGLGLGGELPVVAAYVSESSAPKERGRNVVLLESFWSLGAIAAAAVSLFLFTSIGWRASLLLLGLTAFYVFVIRRTLPESPAWATKAEARLTAELIRRAAVVSAVWFALAFGYYGAFLWLPTILATERGFTEVRTYQFMFYTTLAQLPGYFSAAYLVEKIGRRPTAAAYFLVSALAALLFANSVSSTELFLWALALNFFNLGVWGVIYAYTPELFPTAVRGAAMGIAGSAARVGMIIGPTLYPLIGINAMAVIASLWALAAALVYLLPETRHVQAGDL</sequence>
<dbReference type="InterPro" id="IPR020846">
    <property type="entry name" value="MFS_dom"/>
</dbReference>
<dbReference type="eggNOG" id="arCOG02682">
    <property type="taxonomic scope" value="Archaea"/>
</dbReference>
<dbReference type="CDD" id="cd17316">
    <property type="entry name" value="MFS_SV2_like"/>
    <property type="match status" value="1"/>
</dbReference>
<dbReference type="GO" id="GO:0016020">
    <property type="term" value="C:membrane"/>
    <property type="evidence" value="ECO:0007669"/>
    <property type="project" value="UniProtKB-SubCell"/>
</dbReference>
<dbReference type="RefSeq" id="WP_011850347.1">
    <property type="nucleotide sequence ID" value="NC_009073.1"/>
</dbReference>
<feature type="transmembrane region" description="Helical" evidence="6">
    <location>
        <begin position="73"/>
        <end position="91"/>
    </location>
</feature>
<organism evidence="8 9">
    <name type="scientific">Pyrobaculum calidifontis (strain DSM 21063 / JCM 11548 / VA1)</name>
    <dbReference type="NCBI Taxonomy" id="410359"/>
    <lineage>
        <taxon>Archaea</taxon>
        <taxon>Thermoproteota</taxon>
        <taxon>Thermoprotei</taxon>
        <taxon>Thermoproteales</taxon>
        <taxon>Thermoproteaceae</taxon>
        <taxon>Pyrobaculum</taxon>
    </lineage>
</organism>
<feature type="transmembrane region" description="Helical" evidence="6">
    <location>
        <begin position="97"/>
        <end position="120"/>
    </location>
</feature>
<evidence type="ECO:0000256" key="1">
    <source>
        <dbReference type="ARBA" id="ARBA00004141"/>
    </source>
</evidence>